<accession>A0A3P2A3W8</accession>
<evidence type="ECO:0000313" key="4">
    <source>
        <dbReference type="Proteomes" id="UP000269923"/>
    </source>
</evidence>
<evidence type="ECO:0000256" key="2">
    <source>
        <dbReference type="SAM" id="SignalP"/>
    </source>
</evidence>
<dbReference type="CDD" id="cd16325">
    <property type="entry name" value="LolA"/>
    <property type="match status" value="1"/>
</dbReference>
<evidence type="ECO:0000256" key="1">
    <source>
        <dbReference type="ARBA" id="ARBA00022729"/>
    </source>
</evidence>
<comment type="caution">
    <text evidence="3">The sequence shown here is derived from an EMBL/GenBank/DDBJ whole genome shotgun (WGS) entry which is preliminary data.</text>
</comment>
<keyword evidence="1 2" id="KW-0732">Signal</keyword>
<sequence length="201" mass="22562">MIKRFSALLLLAASLNAHAFSPADLQAQLQAHQTVQGQFEQSRFIRSLPQPMRTTGQFVLQRGQGLLWQVQKPFEVKLRVCGKGIAQWDSKNRRWQSSSSHAQTAQIKLFMALLAGDTAVLNKQFALQLSGNAQNWSLKLQPKTAVMKQIFQDIDVKGSKGLIQTVELREKQGERTLMRFQAQQSNRALTAEVGADLRCQS</sequence>
<dbReference type="RefSeq" id="WP_124794867.1">
    <property type="nucleotide sequence ID" value="NZ_RQYC01000008.1"/>
</dbReference>
<dbReference type="PANTHER" id="PTHR35869">
    <property type="entry name" value="OUTER-MEMBRANE LIPOPROTEIN CARRIER PROTEIN"/>
    <property type="match status" value="1"/>
</dbReference>
<gene>
    <name evidence="3" type="ORF">EII21_06335</name>
</gene>
<dbReference type="InterPro" id="IPR004564">
    <property type="entry name" value="OM_lipoprot_carrier_LolA-like"/>
</dbReference>
<keyword evidence="4" id="KW-1185">Reference proteome</keyword>
<keyword evidence="3" id="KW-0449">Lipoprotein</keyword>
<dbReference type="InterPro" id="IPR029046">
    <property type="entry name" value="LolA/LolB/LppX"/>
</dbReference>
<dbReference type="OrthoDB" id="7025041at2"/>
<dbReference type="SUPFAM" id="SSF89392">
    <property type="entry name" value="Prokaryotic lipoproteins and lipoprotein localization factors"/>
    <property type="match status" value="1"/>
</dbReference>
<dbReference type="Proteomes" id="UP000269923">
    <property type="component" value="Unassembled WGS sequence"/>
</dbReference>
<protein>
    <submittedName>
        <fullName evidence="3">Outer membrane lipoprotein carrier protein LolA</fullName>
    </submittedName>
</protein>
<dbReference type="AlphaFoldDB" id="A0A3P2A3W8"/>
<organism evidence="3 4">
    <name type="scientific">Conchiformibius steedae</name>
    <dbReference type="NCBI Taxonomy" id="153493"/>
    <lineage>
        <taxon>Bacteria</taxon>
        <taxon>Pseudomonadati</taxon>
        <taxon>Pseudomonadota</taxon>
        <taxon>Betaproteobacteria</taxon>
        <taxon>Neisseriales</taxon>
        <taxon>Neisseriaceae</taxon>
        <taxon>Conchiformibius</taxon>
    </lineage>
</organism>
<feature type="signal peptide" evidence="2">
    <location>
        <begin position="1"/>
        <end position="19"/>
    </location>
</feature>
<name>A0A3P2A3W8_9NEIS</name>
<dbReference type="Pfam" id="PF03548">
    <property type="entry name" value="LolA"/>
    <property type="match status" value="1"/>
</dbReference>
<dbReference type="EMBL" id="RQYC01000008">
    <property type="protein sequence ID" value="RRD90039.1"/>
    <property type="molecule type" value="Genomic_DNA"/>
</dbReference>
<feature type="chain" id="PRO_5018268140" evidence="2">
    <location>
        <begin position="20"/>
        <end position="201"/>
    </location>
</feature>
<proteinExistence type="predicted"/>
<evidence type="ECO:0000313" key="3">
    <source>
        <dbReference type="EMBL" id="RRD90039.1"/>
    </source>
</evidence>
<reference evidence="3 4" key="1">
    <citation type="submission" date="2018-11" db="EMBL/GenBank/DDBJ databases">
        <title>Genomes From Bacteria Associated with the Canine Oral Cavity: a Test Case for Automated Genome-Based Taxonomic Assignment.</title>
        <authorList>
            <person name="Coil D.A."/>
            <person name="Jospin G."/>
            <person name="Darling A.E."/>
            <person name="Wallis C."/>
            <person name="Davis I.J."/>
            <person name="Harris S."/>
            <person name="Eisen J.A."/>
            <person name="Holcombe L.J."/>
            <person name="O'Flynn C."/>
        </authorList>
    </citation>
    <scope>NUCLEOTIDE SEQUENCE [LARGE SCALE GENOMIC DNA]</scope>
    <source>
        <strain evidence="3 4">COT-280</strain>
    </source>
</reference>
<dbReference type="STRING" id="1121352.GCA_000620925_00006"/>
<dbReference type="PANTHER" id="PTHR35869:SF1">
    <property type="entry name" value="OUTER-MEMBRANE LIPOPROTEIN CARRIER PROTEIN"/>
    <property type="match status" value="1"/>
</dbReference>
<dbReference type="Gene3D" id="2.50.20.10">
    <property type="entry name" value="Lipoprotein localisation LolA/LolB/LppX"/>
    <property type="match status" value="1"/>
</dbReference>